<sequence length="173" mass="20187">MNLTKKIRYEDLQTLKKIQIGNSEAKIGLDLFLSPSCGYCHKAFEEAYHLYLKFPKQLKLSICFNINAENENNPYLLVAKTIIQEYISHGDKPALEILIDWHINKITLEDFIKKHKIDISEQADAVIISHFNWCKNNDLNYSPIQIFLQKLMPNEYTTEDLKYFINEISSAQS</sequence>
<accession>A0A085YXN1</accession>
<dbReference type="STRING" id="421531.IX38_22470"/>
<dbReference type="SUPFAM" id="SSF52833">
    <property type="entry name" value="Thioredoxin-like"/>
    <property type="match status" value="1"/>
</dbReference>
<evidence type="ECO:0000313" key="1">
    <source>
        <dbReference type="EMBL" id="KFE96944.1"/>
    </source>
</evidence>
<comment type="caution">
    <text evidence="1">The sequence shown here is derived from an EMBL/GenBank/DDBJ whole genome shotgun (WGS) entry which is preliminary data.</text>
</comment>
<dbReference type="RefSeq" id="WP_034708066.1">
    <property type="nucleotide sequence ID" value="NZ_JPRO01000038.1"/>
</dbReference>
<dbReference type="InterPro" id="IPR036249">
    <property type="entry name" value="Thioredoxin-like_sf"/>
</dbReference>
<evidence type="ECO:0008006" key="3">
    <source>
        <dbReference type="Google" id="ProtNLM"/>
    </source>
</evidence>
<dbReference type="Proteomes" id="UP000028703">
    <property type="component" value="Unassembled WGS sequence"/>
</dbReference>
<dbReference type="EMBL" id="JPRO01000038">
    <property type="protein sequence ID" value="KFE96944.1"/>
    <property type="molecule type" value="Genomic_DNA"/>
</dbReference>
<keyword evidence="2" id="KW-1185">Reference proteome</keyword>
<name>A0A085YXN1_9FLAO</name>
<dbReference type="OrthoDB" id="1100563at2"/>
<gene>
    <name evidence="1" type="ORF">IX38_22470</name>
</gene>
<dbReference type="AlphaFoldDB" id="A0A085YXN1"/>
<organism evidence="1 2">
    <name type="scientific">Chryseobacterium luteum</name>
    <dbReference type="NCBI Taxonomy" id="421531"/>
    <lineage>
        <taxon>Bacteria</taxon>
        <taxon>Pseudomonadati</taxon>
        <taxon>Bacteroidota</taxon>
        <taxon>Flavobacteriia</taxon>
        <taxon>Flavobacteriales</taxon>
        <taxon>Weeksellaceae</taxon>
        <taxon>Chryseobacterium group</taxon>
        <taxon>Chryseobacterium</taxon>
    </lineage>
</organism>
<reference evidence="1 2" key="1">
    <citation type="submission" date="2014-07" db="EMBL/GenBank/DDBJ databases">
        <title>Genome of Chryseobacterium luteum DSM 18605.</title>
        <authorList>
            <person name="Stropko S.J."/>
            <person name="Pipes S.E."/>
            <person name="Newman J.D."/>
        </authorList>
    </citation>
    <scope>NUCLEOTIDE SEQUENCE [LARGE SCALE GENOMIC DNA]</scope>
    <source>
        <strain evidence="1 2">DSM 18605</strain>
    </source>
</reference>
<proteinExistence type="predicted"/>
<dbReference type="eggNOG" id="COG1651">
    <property type="taxonomic scope" value="Bacteria"/>
</dbReference>
<protein>
    <recommendedName>
        <fullName evidence="3">Thioredoxin-like fold domain-containing protein</fullName>
    </recommendedName>
</protein>
<evidence type="ECO:0000313" key="2">
    <source>
        <dbReference type="Proteomes" id="UP000028703"/>
    </source>
</evidence>